<keyword evidence="3" id="KW-1185">Reference proteome</keyword>
<gene>
    <name evidence="2" type="ordered locus">Slip_0162</name>
</gene>
<dbReference type="STRING" id="643648.Slip_0162"/>
<reference evidence="3" key="1">
    <citation type="journal article" date="2010" name="Stand. Genomic Sci.">
        <title>Complete genome sequence of Syntrophothermus lipocalidus type strain (TGB-C1T).</title>
        <authorList>
            <consortium name="US DOE Joint Genome Institute (JGI-PGF)"/>
            <person name="Djao O."/>
            <person name="Zhang X."/>
            <person name="Lucas S."/>
            <person name="Lapidus A."/>
            <person name="Glavina Del Rio T."/>
            <person name="Nolan M."/>
            <person name="Tice H."/>
            <person name="Cheng J."/>
            <person name="Han C."/>
            <person name="Tapia R."/>
            <person name="Goodwin L."/>
            <person name="Pitluck S."/>
            <person name="Liolios K."/>
            <person name="Ivanova N."/>
            <person name="Mavromatis K."/>
            <person name="Mikhailova N."/>
            <person name="Ovchinnikova G."/>
            <person name="Pati A."/>
            <person name="Brambilla E."/>
            <person name="Chen A."/>
            <person name="Palaniappan K."/>
            <person name="Land M."/>
            <person name="Hauser L."/>
            <person name="Chang Y."/>
            <person name="Jeffries C."/>
            <person name="Rohde M."/>
            <person name="Sikorski J."/>
            <person name="Spring S."/>
            <person name="Goker M."/>
            <person name="Detter J."/>
            <person name="Woyke T."/>
            <person name="Bristow J."/>
            <person name="Eisen J."/>
            <person name="Markowitz V."/>
            <person name="Hugenholtz P."/>
            <person name="Kyrpides N."/>
            <person name="Klenk H."/>
        </authorList>
    </citation>
    <scope>NUCLEOTIDE SEQUENCE [LARGE SCALE GENOMIC DNA]</scope>
    <source>
        <strain evidence="3">DSM 12680 / TGB-C1</strain>
    </source>
</reference>
<dbReference type="PANTHER" id="PTHR45947:SF3">
    <property type="entry name" value="SULFOQUINOVOSYL TRANSFERASE SQD2"/>
    <property type="match status" value="1"/>
</dbReference>
<dbReference type="InterPro" id="IPR001296">
    <property type="entry name" value="Glyco_trans_1"/>
</dbReference>
<accession>D7CJ73</accession>
<evidence type="ECO:0000259" key="1">
    <source>
        <dbReference type="Pfam" id="PF00534"/>
    </source>
</evidence>
<keyword evidence="2" id="KW-0808">Transferase</keyword>
<proteinExistence type="predicted"/>
<dbReference type="OrthoDB" id="9811902at2"/>
<dbReference type="InterPro" id="IPR050194">
    <property type="entry name" value="Glycosyltransferase_grp1"/>
</dbReference>
<dbReference type="Proteomes" id="UP000000378">
    <property type="component" value="Chromosome"/>
</dbReference>
<evidence type="ECO:0000313" key="3">
    <source>
        <dbReference type="Proteomes" id="UP000000378"/>
    </source>
</evidence>
<sequence length="403" mass="45963">MNVLFLTIAYPEREGDRNIYTDLMQEFSARGDKVYVICQRERRHGKPTEFKNENGVNVLRVRTGNIKRTSNIIEKGLATLLIDWQFIAAINKYLNNVKFDLVLYSTPPITFERVVKYIKARDKCKSYLLLKDIFPQNAVDIGLMKKGGLIWRYFRAKEKRLYEVSDHIGCMSRANVEYLLRHNPDLDPAKVEECPNSIKPRPLSIVDEARRLEIRKRWGIPQDAVVFVYGGNLGLPQGIDFLLTVLDSIQNRYDIFFLIVGSGTEYGGIKAHLETGDHSNTRLISFLPKDDYDQLLDACDVGMIFLDARFTIPNFPSRLTGYMESALPVLAATDENTDIKDVLKEANCGLWVKSGDLAAFMEAVNTLAADPSLRRGMGLNGRCYLEKYYTVSRGYDIITSHFK</sequence>
<dbReference type="EMBL" id="CP002048">
    <property type="protein sequence ID" value="ADI00962.1"/>
    <property type="molecule type" value="Genomic_DNA"/>
</dbReference>
<protein>
    <submittedName>
        <fullName evidence="2">Glycosyl transferase group 1</fullName>
    </submittedName>
</protein>
<dbReference type="SUPFAM" id="SSF53756">
    <property type="entry name" value="UDP-Glycosyltransferase/glycogen phosphorylase"/>
    <property type="match status" value="1"/>
</dbReference>
<name>D7CJ73_SYNLT</name>
<dbReference type="HOGENOM" id="CLU_009583_11_7_9"/>
<dbReference type="eggNOG" id="COG0438">
    <property type="taxonomic scope" value="Bacteria"/>
</dbReference>
<feature type="domain" description="Glycosyl transferase family 1" evidence="1">
    <location>
        <begin position="212"/>
        <end position="382"/>
    </location>
</feature>
<dbReference type="RefSeq" id="WP_013174366.1">
    <property type="nucleotide sequence ID" value="NC_014220.1"/>
</dbReference>
<dbReference type="Gene3D" id="3.40.50.2000">
    <property type="entry name" value="Glycogen Phosphorylase B"/>
    <property type="match status" value="2"/>
</dbReference>
<organism evidence="2 3">
    <name type="scientific">Syntrophothermus lipocalidus (strain DSM 12680 / TGB-C1)</name>
    <dbReference type="NCBI Taxonomy" id="643648"/>
    <lineage>
        <taxon>Bacteria</taxon>
        <taxon>Bacillati</taxon>
        <taxon>Bacillota</taxon>
        <taxon>Clostridia</taxon>
        <taxon>Eubacteriales</taxon>
        <taxon>Syntrophomonadaceae</taxon>
        <taxon>Syntrophothermus</taxon>
    </lineage>
</organism>
<dbReference type="CAZy" id="GT4">
    <property type="family name" value="Glycosyltransferase Family 4"/>
</dbReference>
<dbReference type="AlphaFoldDB" id="D7CJ73"/>
<dbReference type="Pfam" id="PF00534">
    <property type="entry name" value="Glycos_transf_1"/>
    <property type="match status" value="1"/>
</dbReference>
<dbReference type="CDD" id="cd03794">
    <property type="entry name" value="GT4_WbuB-like"/>
    <property type="match status" value="1"/>
</dbReference>
<dbReference type="PANTHER" id="PTHR45947">
    <property type="entry name" value="SULFOQUINOVOSYL TRANSFERASE SQD2"/>
    <property type="match status" value="1"/>
</dbReference>
<evidence type="ECO:0000313" key="2">
    <source>
        <dbReference type="EMBL" id="ADI00962.1"/>
    </source>
</evidence>
<dbReference type="GO" id="GO:0016757">
    <property type="term" value="F:glycosyltransferase activity"/>
    <property type="evidence" value="ECO:0007669"/>
    <property type="project" value="InterPro"/>
</dbReference>
<reference evidence="2 3" key="2">
    <citation type="journal article" date="2010" name="Stand. Genomic Sci.">
        <title>Complete genome sequence of Syntrophothermus lipocalidus type strain (TGB-C1).</title>
        <authorList>
            <person name="Djao O.D."/>
            <person name="Zhang X."/>
            <person name="Lucas S."/>
            <person name="Lapidus A."/>
            <person name="Del Rio T.G."/>
            <person name="Nolan M."/>
            <person name="Tice H."/>
            <person name="Cheng J.F."/>
            <person name="Han C."/>
            <person name="Tapia R."/>
            <person name="Goodwin L."/>
            <person name="Pitluck S."/>
            <person name="Liolios K."/>
            <person name="Ivanova N."/>
            <person name="Mavromatis K."/>
            <person name="Mikhailova N."/>
            <person name="Ovchinnikova G."/>
            <person name="Pati A."/>
            <person name="Brambilla E."/>
            <person name="Chen A."/>
            <person name="Palaniappan K."/>
            <person name="Land M."/>
            <person name="Hauser L."/>
            <person name="Chang Y.J."/>
            <person name="Jeffries C.D."/>
            <person name="Rohde M."/>
            <person name="Sikorski J."/>
            <person name="Spring S."/>
            <person name="Goker M."/>
            <person name="Detter J.C."/>
            <person name="Woyke T."/>
            <person name="Bristow J."/>
            <person name="Eisen J.A."/>
            <person name="Markowitz V."/>
            <person name="Hugenholtz P."/>
            <person name="Kyrpides N.C."/>
            <person name="Klenk H.P."/>
        </authorList>
    </citation>
    <scope>NUCLEOTIDE SEQUENCE [LARGE SCALE GENOMIC DNA]</scope>
    <source>
        <strain evidence="3">DSM 12680 / TGB-C1</strain>
    </source>
</reference>
<dbReference type="KEGG" id="slp:Slip_0162"/>